<evidence type="ECO:0000313" key="11">
    <source>
        <dbReference type="Proteomes" id="UP000654370"/>
    </source>
</evidence>
<dbReference type="PANTHER" id="PTHR10048:SF15">
    <property type="entry name" value="PHOSPHATIDYLINOSITOL 4-KINASE ALPHA"/>
    <property type="match status" value="1"/>
</dbReference>
<dbReference type="OrthoDB" id="10264149at2759"/>
<dbReference type="InterPro" id="IPR045495">
    <property type="entry name" value="PI4K_N"/>
</dbReference>
<dbReference type="Pfam" id="PF00454">
    <property type="entry name" value="PI3_PI4_kinase"/>
    <property type="match status" value="1"/>
</dbReference>
<dbReference type="GO" id="GO:0005524">
    <property type="term" value="F:ATP binding"/>
    <property type="evidence" value="ECO:0007669"/>
    <property type="project" value="UniProtKB-KW"/>
</dbReference>
<dbReference type="GO" id="GO:0005886">
    <property type="term" value="C:plasma membrane"/>
    <property type="evidence" value="ECO:0007669"/>
    <property type="project" value="TreeGrafter"/>
</dbReference>
<dbReference type="FunFam" id="3.30.1010.10:FF:000014">
    <property type="entry name" value="Phosphatidylinositol 4-kinase STT4"/>
    <property type="match status" value="1"/>
</dbReference>
<name>A0A8H7UDU7_MORIS</name>
<dbReference type="Pfam" id="PF00613">
    <property type="entry name" value="PI3Ka"/>
    <property type="match status" value="1"/>
</dbReference>
<dbReference type="FunFam" id="1.10.1070.11:FF:000012">
    <property type="entry name" value="Phosphatidylinositol 4-kinase alpha 1"/>
    <property type="match status" value="1"/>
</dbReference>
<protein>
    <recommendedName>
        <fullName evidence="3">1-phosphatidylinositol 4-kinase</fullName>
        <ecNumber evidence="3">2.7.1.67</ecNumber>
    </recommendedName>
</protein>
<dbReference type="InterPro" id="IPR000403">
    <property type="entry name" value="PI3/4_kinase_cat_dom"/>
</dbReference>
<dbReference type="EMBL" id="JAEPQZ010000008">
    <property type="protein sequence ID" value="KAG2177922.1"/>
    <property type="molecule type" value="Genomic_DNA"/>
</dbReference>
<evidence type="ECO:0000256" key="7">
    <source>
        <dbReference type="ARBA" id="ARBA00022840"/>
    </source>
</evidence>
<dbReference type="InterPro" id="IPR001263">
    <property type="entry name" value="PI3K_accessory_dom"/>
</dbReference>
<feature type="non-terminal residue" evidence="10">
    <location>
        <position position="1"/>
    </location>
</feature>
<evidence type="ECO:0000256" key="5">
    <source>
        <dbReference type="ARBA" id="ARBA00022741"/>
    </source>
</evidence>
<dbReference type="GO" id="GO:0046854">
    <property type="term" value="P:phosphatidylinositol phosphate biosynthetic process"/>
    <property type="evidence" value="ECO:0007669"/>
    <property type="project" value="InterPro"/>
</dbReference>
<dbReference type="FunFam" id="1.25.40.70:FF:000011">
    <property type="entry name" value="Phosphatidylinositol 4-kinase alpha"/>
    <property type="match status" value="1"/>
</dbReference>
<dbReference type="SMART" id="SM00146">
    <property type="entry name" value="PI3Kc"/>
    <property type="match status" value="1"/>
</dbReference>
<dbReference type="GO" id="GO:0004430">
    <property type="term" value="F:1-phosphatidylinositol 4-kinase activity"/>
    <property type="evidence" value="ECO:0007669"/>
    <property type="project" value="UniProtKB-EC"/>
</dbReference>
<dbReference type="SUPFAM" id="SSF56112">
    <property type="entry name" value="Protein kinase-like (PK-like)"/>
    <property type="match status" value="1"/>
</dbReference>
<evidence type="ECO:0000256" key="6">
    <source>
        <dbReference type="ARBA" id="ARBA00022777"/>
    </source>
</evidence>
<dbReference type="Gene3D" id="1.10.1070.11">
    <property type="entry name" value="Phosphatidylinositol 3-/4-kinase, catalytic domain"/>
    <property type="match status" value="1"/>
</dbReference>
<evidence type="ECO:0000313" key="10">
    <source>
        <dbReference type="EMBL" id="KAG2177922.1"/>
    </source>
</evidence>
<keyword evidence="7" id="KW-0067">ATP-binding</keyword>
<dbReference type="InterPro" id="IPR042236">
    <property type="entry name" value="PI3K_accessory_sf"/>
</dbReference>
<dbReference type="SUPFAM" id="SSF48371">
    <property type="entry name" value="ARM repeat"/>
    <property type="match status" value="1"/>
</dbReference>
<dbReference type="Gene3D" id="3.30.1010.10">
    <property type="entry name" value="Phosphatidylinositol 3-kinase Catalytic Subunit, Chain A, domain 4"/>
    <property type="match status" value="1"/>
</dbReference>
<dbReference type="InterPro" id="IPR011009">
    <property type="entry name" value="Kinase-like_dom_sf"/>
</dbReference>
<keyword evidence="11" id="KW-1185">Reference proteome</keyword>
<comment type="similarity">
    <text evidence="2">Belongs to the PI3/PI4-kinase family. Type III PI4K subfamily.</text>
</comment>
<evidence type="ECO:0000256" key="1">
    <source>
        <dbReference type="ARBA" id="ARBA00001686"/>
    </source>
</evidence>
<dbReference type="InterPro" id="IPR018936">
    <property type="entry name" value="PI3/4_kinase_CS"/>
</dbReference>
<dbReference type="PANTHER" id="PTHR10048">
    <property type="entry name" value="PHOSPHATIDYLINOSITOL KINASE"/>
    <property type="match status" value="1"/>
</dbReference>
<proteinExistence type="inferred from homology"/>
<organism evidence="10 11">
    <name type="scientific">Mortierella isabellina</name>
    <name type="common">Filamentous fungus</name>
    <name type="synonym">Umbelopsis isabellina</name>
    <dbReference type="NCBI Taxonomy" id="91625"/>
    <lineage>
        <taxon>Eukaryota</taxon>
        <taxon>Fungi</taxon>
        <taxon>Fungi incertae sedis</taxon>
        <taxon>Mucoromycota</taxon>
        <taxon>Mucoromycotina</taxon>
        <taxon>Umbelopsidomycetes</taxon>
        <taxon>Umbelopsidales</taxon>
        <taxon>Umbelopsidaceae</taxon>
        <taxon>Umbelopsis</taxon>
    </lineage>
</organism>
<dbReference type="Gene3D" id="1.25.40.70">
    <property type="entry name" value="Phosphatidylinositol 3-kinase, accessory domain (PIK)"/>
    <property type="match status" value="1"/>
</dbReference>
<evidence type="ECO:0000256" key="4">
    <source>
        <dbReference type="ARBA" id="ARBA00022679"/>
    </source>
</evidence>
<feature type="domain" description="PI3K/PI4K catalytic" evidence="8">
    <location>
        <begin position="1262"/>
        <end position="1530"/>
    </location>
</feature>
<dbReference type="PROSITE" id="PS51545">
    <property type="entry name" value="PIK_HELICAL"/>
    <property type="match status" value="1"/>
</dbReference>
<gene>
    <name evidence="10" type="ORF">INT43_003169</name>
</gene>
<dbReference type="Proteomes" id="UP000654370">
    <property type="component" value="Unassembled WGS sequence"/>
</dbReference>
<feature type="domain" description="PIK helical" evidence="9">
    <location>
        <begin position="979"/>
        <end position="1153"/>
    </location>
</feature>
<evidence type="ECO:0000256" key="3">
    <source>
        <dbReference type="ARBA" id="ARBA00012169"/>
    </source>
</evidence>
<dbReference type="InterPro" id="IPR015433">
    <property type="entry name" value="PI3/4_kinase"/>
</dbReference>
<dbReference type="CDD" id="cd05167">
    <property type="entry name" value="PI4Kc_III_alpha"/>
    <property type="match status" value="1"/>
</dbReference>
<sequence>SMDSDIRERAIMGLARAVKAKPESELAQTATSTLYALLNEITRNNGEGLSPANGAHNVTPTLFTNGSATDLITLSDKEREKICVNALSGIIGIAKHLEDDTISGQAFSMLILRRKTLTDNTVAALIRQFPQLALSGSRSVFMDIINLFATMNTESKNREVVYDAVITAQLDLAKQISARPEYYSIYLTNLLSLFVEKANSIEPLSAKEKKGIKPSLPTELGSLLPVLAALLSHKNFSPQESPVENIVSLFRNTWFHLVLNDFPDNAEAVAGWHQALVVIASKTPLLVMETATNYLESDLEYNSVLRRGHVSDRDLSKIRQSLISKISKRSAEIKSFSFAQVVFVLTVYHIELLRNKSGDCSFMLRYFMNQGVNNSSLSTCMEHVAEAVVSTFINENYYKATVYCDDENVRTQLYSLLQLSCHRLSSVHHSAIKIADRLVVAFPQIFTDKNLISLLLELVQLLWLSCEAEYRDEYCPVYKFTSIKVKVTITLGDSYAYRKDICTRFTDFARKWLRLSVERAPLEVNGLLQNYLAEFDVHQTGMPNDTVHMGRSLALEVGRAASAAQPVIQFAPQVPHAILDNASEFVDAFTSRRHYRGEMTGIAHFGAVQRGIDVQHVNDRSFARQILIEQGPVVNKDLSGLLHDVKQRSTISVDRLQHTLYRAAGLLIQLPKVDAEMIRNIVRIPVQIFSPDSLHIGTAVWDWIVVERPDFEKLLMVEMLSMWNWCQRHRKGLYSPVLNTKHPFVSRMTYTPSDKAIRQTNSEVANHLFAPHMTWIYFLSSRFHAIGHRSKQLANMFIRLIQESLQNYHLLSTHPLARMGRFQLLLLAVKMLQANRMEALQEYKFRFLLYKTAFNWFVTTAKWHYGSRKTSALAEYRVLLNFYNAISNDKPSLNRVVTSSLLKSSGSSISSGLYSFVSGKTKDDIVKYNAQTKKLLMLFLESELNRMSVWSNPLNTLGHGNSGSFVNNVEKSMLVDDLWKDMVRLAWEIDPHLAVRMPSRFKLPVVENELRNLVANNTLDVVNDPEALIILLGERLTPTKRLNLKHLQYWSPVAPITAASYFSPAYDNHPLVLQYAMRTLEYYPVDTVFFYVPQIVQALRHDDLGYVERYIMEAGAVSQLFAHQIIWNMKANFFVDADKECLKPDSLKPTLERIISNLVDSFTGEDKAFYEREFKFFGEVTAISGYLKEYIKYGQNEKKPMQKKRLDEEMAKIKVDVGVYLPSNPDGRVIDINRTSGRPLQSHAKAPFMATFKLEKEVEDVGVKKSLVADNGSLGDSEDEDKQTVQVWQGAIFKVGDDCRQDVLALQLIAVFKNIFTSVGLDLYVFPYRVLATAPGCGMIDVIPRSISRDQLGREKVNSMYDYFVAKYGGEDSIEFQQARINFVQSVAAYSVISYLLQIKDRHNGNIMLDDDGHIIHIDFGFIFDIAPGGINFESSPFKLTAEMIQVMGGNAEMQQFKQFSELVLKAYLASRPYADEICHLVALMLQSGLPCFKLETIKRLRSRFQLDKSEREAADFMSLRIKDSFENQRTVLYDYFQKLTNGIPY</sequence>
<accession>A0A8H7UDU7</accession>
<keyword evidence="6" id="KW-0418">Kinase</keyword>
<dbReference type="PROSITE" id="PS00916">
    <property type="entry name" value="PI3_4_KINASE_2"/>
    <property type="match status" value="1"/>
</dbReference>
<dbReference type="InterPro" id="IPR036940">
    <property type="entry name" value="PI3/4_kinase_cat_sf"/>
</dbReference>
<dbReference type="PROSITE" id="PS50290">
    <property type="entry name" value="PI3_4_KINASE_3"/>
    <property type="match status" value="1"/>
</dbReference>
<dbReference type="SMART" id="SM00145">
    <property type="entry name" value="PI3Ka"/>
    <property type="match status" value="1"/>
</dbReference>
<keyword evidence="4" id="KW-0808">Transferase</keyword>
<dbReference type="Pfam" id="PF19274">
    <property type="entry name" value="PI4K_N"/>
    <property type="match status" value="1"/>
</dbReference>
<evidence type="ECO:0000256" key="2">
    <source>
        <dbReference type="ARBA" id="ARBA00006209"/>
    </source>
</evidence>
<keyword evidence="5" id="KW-0547">Nucleotide-binding</keyword>
<dbReference type="PROSITE" id="PS00915">
    <property type="entry name" value="PI3_4_KINASE_1"/>
    <property type="match status" value="1"/>
</dbReference>
<dbReference type="InterPro" id="IPR016024">
    <property type="entry name" value="ARM-type_fold"/>
</dbReference>
<dbReference type="GO" id="GO:0048015">
    <property type="term" value="P:phosphatidylinositol-mediated signaling"/>
    <property type="evidence" value="ECO:0007669"/>
    <property type="project" value="TreeGrafter"/>
</dbReference>
<comment type="caution">
    <text evidence="10">The sequence shown here is derived from an EMBL/GenBank/DDBJ whole genome shotgun (WGS) entry which is preliminary data.</text>
</comment>
<comment type="catalytic activity">
    <reaction evidence="1">
        <text>a 1,2-diacyl-sn-glycero-3-phospho-(1D-myo-inositol) + ATP = a 1,2-diacyl-sn-glycero-3-phospho-(1D-myo-inositol 4-phosphate) + ADP + H(+)</text>
        <dbReference type="Rhea" id="RHEA:19877"/>
        <dbReference type="ChEBI" id="CHEBI:15378"/>
        <dbReference type="ChEBI" id="CHEBI:30616"/>
        <dbReference type="ChEBI" id="CHEBI:57880"/>
        <dbReference type="ChEBI" id="CHEBI:58178"/>
        <dbReference type="ChEBI" id="CHEBI:456216"/>
        <dbReference type="EC" id="2.7.1.67"/>
    </reaction>
</comment>
<evidence type="ECO:0000259" key="8">
    <source>
        <dbReference type="PROSITE" id="PS50290"/>
    </source>
</evidence>
<dbReference type="EC" id="2.7.1.67" evidence="3"/>
<evidence type="ECO:0000259" key="9">
    <source>
        <dbReference type="PROSITE" id="PS51545"/>
    </source>
</evidence>
<reference evidence="10" key="1">
    <citation type="submission" date="2020-12" db="EMBL/GenBank/DDBJ databases">
        <title>Metabolic potential, ecology and presence of endohyphal bacteria is reflected in genomic diversity of Mucoromycotina.</title>
        <authorList>
            <person name="Muszewska A."/>
            <person name="Okrasinska A."/>
            <person name="Steczkiewicz K."/>
            <person name="Drgas O."/>
            <person name="Orlowska M."/>
            <person name="Perlinska-Lenart U."/>
            <person name="Aleksandrzak-Piekarczyk T."/>
            <person name="Szatraj K."/>
            <person name="Zielenkiewicz U."/>
            <person name="Pilsyk S."/>
            <person name="Malc E."/>
            <person name="Mieczkowski P."/>
            <person name="Kruszewska J.S."/>
            <person name="Biernat P."/>
            <person name="Pawlowska J."/>
        </authorList>
    </citation>
    <scope>NUCLEOTIDE SEQUENCE</scope>
    <source>
        <strain evidence="10">WA0000067209</strain>
    </source>
</reference>
<dbReference type="GO" id="GO:0005737">
    <property type="term" value="C:cytoplasm"/>
    <property type="evidence" value="ECO:0007669"/>
    <property type="project" value="TreeGrafter"/>
</dbReference>